<dbReference type="Proteomes" id="UP000278673">
    <property type="component" value="Unassembled WGS sequence"/>
</dbReference>
<proteinExistence type="predicted"/>
<comment type="caution">
    <text evidence="3">The sequence shown here is derived from an EMBL/GenBank/DDBJ whole genome shotgun (WGS) entry which is preliminary data.</text>
</comment>
<keyword evidence="4" id="KW-1185">Reference proteome</keyword>
<evidence type="ECO:0000313" key="3">
    <source>
        <dbReference type="EMBL" id="RMI36212.1"/>
    </source>
</evidence>
<keyword evidence="2" id="KW-0472">Membrane</keyword>
<gene>
    <name evidence="3" type="ORF">EBN88_22095</name>
</gene>
<evidence type="ECO:0000256" key="2">
    <source>
        <dbReference type="SAM" id="Phobius"/>
    </source>
</evidence>
<organism evidence="3 4">
    <name type="scientific">Streptomyces triticirhizae</name>
    <dbReference type="NCBI Taxonomy" id="2483353"/>
    <lineage>
        <taxon>Bacteria</taxon>
        <taxon>Bacillati</taxon>
        <taxon>Actinomycetota</taxon>
        <taxon>Actinomycetes</taxon>
        <taxon>Kitasatosporales</taxon>
        <taxon>Streptomycetaceae</taxon>
        <taxon>Streptomyces</taxon>
    </lineage>
</organism>
<keyword evidence="2" id="KW-1133">Transmembrane helix</keyword>
<sequence>MAAHKILARFDGRHTVDLHLGGLHIRLLDEVIDGAYARGYRIIHREIGSRGAILKFVRDTTPLGQARAGAGIGSVSPAQMSAAKDAWEHSEGYNPAPARFVIGFFFLAVASVAWNVRDNVALSITLWCLAALLLTFAIAVGPMVRREARVKRQIVEDFHQQSAPDVPPPPPPPPYRNPTTPEEN</sequence>
<keyword evidence="2" id="KW-0812">Transmembrane</keyword>
<feature type="region of interest" description="Disordered" evidence="1">
    <location>
        <begin position="156"/>
        <end position="184"/>
    </location>
</feature>
<protein>
    <submittedName>
        <fullName evidence="3">Uncharacterized protein</fullName>
    </submittedName>
</protein>
<dbReference type="RefSeq" id="WP_122185658.1">
    <property type="nucleotide sequence ID" value="NZ_RFFJ01000151.1"/>
</dbReference>
<feature type="transmembrane region" description="Helical" evidence="2">
    <location>
        <begin position="120"/>
        <end position="144"/>
    </location>
</feature>
<evidence type="ECO:0000256" key="1">
    <source>
        <dbReference type="SAM" id="MobiDB-lite"/>
    </source>
</evidence>
<feature type="transmembrane region" description="Helical" evidence="2">
    <location>
        <begin position="96"/>
        <end position="114"/>
    </location>
</feature>
<dbReference type="AlphaFoldDB" id="A0A3M2LFH2"/>
<dbReference type="EMBL" id="RFFJ01000151">
    <property type="protein sequence ID" value="RMI36212.1"/>
    <property type="molecule type" value="Genomic_DNA"/>
</dbReference>
<reference evidence="3 4" key="1">
    <citation type="submission" date="2018-10" db="EMBL/GenBank/DDBJ databases">
        <title>Isolation, diversity and antifungal activity of actinobacteria from wheat.</title>
        <authorList>
            <person name="Han C."/>
        </authorList>
    </citation>
    <scope>NUCLEOTIDE SEQUENCE [LARGE SCALE GENOMIC DNA]</scope>
    <source>
        <strain evidence="3 4">NEAU-YY642</strain>
    </source>
</reference>
<name>A0A3M2LFH2_9ACTN</name>
<evidence type="ECO:0000313" key="4">
    <source>
        <dbReference type="Proteomes" id="UP000278673"/>
    </source>
</evidence>
<accession>A0A3M2LFH2</accession>
<feature type="compositionally biased region" description="Pro residues" evidence="1">
    <location>
        <begin position="165"/>
        <end position="176"/>
    </location>
</feature>